<evidence type="ECO:0000256" key="8">
    <source>
        <dbReference type="ARBA" id="ARBA00022857"/>
    </source>
</evidence>
<keyword evidence="3 13" id="KW-0028">Amino-acid biosynthesis</keyword>
<dbReference type="EC" id="2.7.1.71" evidence="13"/>
<feature type="binding site" evidence="14">
    <location>
        <begin position="26"/>
        <end position="28"/>
    </location>
    <ligand>
        <name>shikimate</name>
        <dbReference type="ChEBI" id="CHEBI:36208"/>
    </ligand>
</feature>
<dbReference type="Gene3D" id="3.40.50.300">
    <property type="entry name" value="P-loop containing nucleotide triphosphate hydrolases"/>
    <property type="match status" value="1"/>
</dbReference>
<evidence type="ECO:0000259" key="16">
    <source>
        <dbReference type="Pfam" id="PF08501"/>
    </source>
</evidence>
<keyword evidence="13" id="KW-0479">Metal-binding</keyword>
<evidence type="ECO:0000313" key="18">
    <source>
        <dbReference type="Proteomes" id="UP000620366"/>
    </source>
</evidence>
<feature type="binding site" evidence="13">
    <location>
        <begin position="298"/>
        <end position="303"/>
    </location>
    <ligand>
        <name>ATP</name>
        <dbReference type="ChEBI" id="CHEBI:30616"/>
    </ligand>
</feature>
<dbReference type="InterPro" id="IPR000623">
    <property type="entry name" value="Shikimate_kinase/TSH1"/>
</dbReference>
<dbReference type="GO" id="GO:0005524">
    <property type="term" value="F:ATP binding"/>
    <property type="evidence" value="ECO:0007669"/>
    <property type="project" value="UniProtKB-UniRule"/>
</dbReference>
<feature type="active site" description="Proton acceptor" evidence="14">
    <location>
        <position position="76"/>
    </location>
</feature>
<feature type="domain" description="Quinate/shikimate 5-dehydrogenase/glutamyl-tRNA reductase" evidence="15">
    <location>
        <begin position="127"/>
        <end position="181"/>
    </location>
</feature>
<feature type="binding site" evidence="14">
    <location>
        <position position="241"/>
    </location>
    <ligand>
        <name>NADP(+)</name>
        <dbReference type="ChEBI" id="CHEBI:58349"/>
    </ligand>
</feature>
<evidence type="ECO:0000259" key="15">
    <source>
        <dbReference type="Pfam" id="PF01488"/>
    </source>
</evidence>
<dbReference type="PRINTS" id="PR01100">
    <property type="entry name" value="SHIKIMTKNASE"/>
</dbReference>
<evidence type="ECO:0000256" key="1">
    <source>
        <dbReference type="ARBA" id="ARBA00004842"/>
    </source>
</evidence>
<sequence length="451" mass="49143">MTFEQFLQYRPTRRTFALFGHPVEHSVSPELHTFLLGRAGIDADYIAIDVPPESLGAAVARAREILSGFNVTIPHKQAILPLLDGCDDRVRALGACNTVRVEAGRLTGYNTDFDGFARALERDYDPAGKSALLLGAGGVAQVIARVLHAQGARLCVAARRPEQAHALAEACGAHSTGFDSLPSASFSLVVNATPVGMSPAENGLPAALPDGVQYVFDTIYNPPLTRLLREARSCGARGQNGLAMLVIQGAAAEDIWLDTHTPEPILLDAERLLLARLAQKRLLQIHGRRNIALSGFMGCGKSTVGRALADALGFDFVDADVEIERVHGPISEIFRTQGEPAFRRLESACLTQLAGRERTVIALGGGAMVFPQNFELLRERCLVCWLDVPVEFCHRNLIGDTTRPLLRHEDLLGGISMLYRQRRTHYERNCHLALRADAPVEQVVRALLSEI</sequence>
<dbReference type="PANTHER" id="PTHR21089:SF1">
    <property type="entry name" value="BIFUNCTIONAL 3-DEHYDROQUINATE DEHYDRATASE_SHIKIMATE DEHYDROGENASE, CHLOROPLASTIC"/>
    <property type="match status" value="1"/>
</dbReference>
<keyword evidence="8 14" id="KW-0521">NADP</keyword>
<feature type="binding site" evidence="14">
    <location>
        <position position="72"/>
    </location>
    <ligand>
        <name>shikimate</name>
        <dbReference type="ChEBI" id="CHEBI:36208"/>
    </ligand>
</feature>
<dbReference type="GO" id="GO:0004765">
    <property type="term" value="F:shikimate kinase activity"/>
    <property type="evidence" value="ECO:0007669"/>
    <property type="project" value="UniProtKB-UniRule"/>
</dbReference>
<evidence type="ECO:0000256" key="7">
    <source>
        <dbReference type="ARBA" id="ARBA00022840"/>
    </source>
</evidence>
<comment type="similarity">
    <text evidence="14">Belongs to the shikimate dehydrogenase family.</text>
</comment>
<dbReference type="Pfam" id="PF08501">
    <property type="entry name" value="Shikimate_dh_N"/>
    <property type="match status" value="1"/>
</dbReference>
<keyword evidence="13" id="KW-0963">Cytoplasm</keyword>
<comment type="subunit">
    <text evidence="14">Homodimer.</text>
</comment>
<keyword evidence="7 13" id="KW-0067">ATP-binding</keyword>
<dbReference type="GO" id="GO:0019632">
    <property type="term" value="P:shikimate metabolic process"/>
    <property type="evidence" value="ECO:0007669"/>
    <property type="project" value="InterPro"/>
</dbReference>
<feature type="binding site" evidence="14">
    <location>
        <position position="88"/>
    </location>
    <ligand>
        <name>NADP(+)</name>
        <dbReference type="ChEBI" id="CHEBI:58349"/>
    </ligand>
</feature>
<organism evidence="17 18">
    <name type="scientific">Feifania hominis</name>
    <dbReference type="NCBI Taxonomy" id="2763660"/>
    <lineage>
        <taxon>Bacteria</taxon>
        <taxon>Bacillati</taxon>
        <taxon>Bacillota</taxon>
        <taxon>Clostridia</taxon>
        <taxon>Eubacteriales</taxon>
        <taxon>Feifaniaceae</taxon>
        <taxon>Feifania</taxon>
    </lineage>
</organism>
<dbReference type="HAMAP" id="MF_00109">
    <property type="entry name" value="Shikimate_kinase"/>
    <property type="match status" value="1"/>
</dbReference>
<feature type="binding site" evidence="14">
    <location>
        <position position="248"/>
    </location>
    <ligand>
        <name>shikimate</name>
        <dbReference type="ChEBI" id="CHEBI:36208"/>
    </ligand>
</feature>
<dbReference type="NCBIfam" id="TIGR00507">
    <property type="entry name" value="aroE"/>
    <property type="match status" value="1"/>
</dbReference>
<dbReference type="CDD" id="cd01065">
    <property type="entry name" value="NAD_bind_Shikimate_DH"/>
    <property type="match status" value="1"/>
</dbReference>
<dbReference type="SUPFAM" id="SSF51735">
    <property type="entry name" value="NAD(P)-binding Rossmann-fold domains"/>
    <property type="match status" value="1"/>
</dbReference>
<proteinExistence type="inferred from homology"/>
<evidence type="ECO:0000256" key="6">
    <source>
        <dbReference type="ARBA" id="ARBA00022777"/>
    </source>
</evidence>
<evidence type="ECO:0000256" key="14">
    <source>
        <dbReference type="HAMAP-Rule" id="MF_00222"/>
    </source>
</evidence>
<keyword evidence="18" id="KW-1185">Reference proteome</keyword>
<evidence type="ECO:0000256" key="12">
    <source>
        <dbReference type="ARBA" id="ARBA00049442"/>
    </source>
</evidence>
<keyword evidence="10 13" id="KW-0057">Aromatic amino acid biosynthesis</keyword>
<comment type="caution">
    <text evidence="17">The sequence shown here is derived from an EMBL/GenBank/DDBJ whole genome shotgun (WGS) entry which is preliminary data.</text>
</comment>
<comment type="cofactor">
    <cofactor evidence="13">
        <name>Mg(2+)</name>
        <dbReference type="ChEBI" id="CHEBI:18420"/>
    </cofactor>
    <text evidence="13">Binds 1 Mg(2+) ion per subunit.</text>
</comment>
<comment type="subunit">
    <text evidence="13">Monomer.</text>
</comment>
<dbReference type="AlphaFoldDB" id="A0A926HTK9"/>
<dbReference type="InterPro" id="IPR022893">
    <property type="entry name" value="Shikimate_DH_fam"/>
</dbReference>
<feature type="binding site" evidence="14">
    <location>
        <position position="112"/>
    </location>
    <ligand>
        <name>shikimate</name>
        <dbReference type="ChEBI" id="CHEBI:36208"/>
    </ligand>
</feature>
<dbReference type="EMBL" id="JACRSP010000001">
    <property type="protein sequence ID" value="MBC8535413.1"/>
    <property type="molecule type" value="Genomic_DNA"/>
</dbReference>
<feature type="binding site" evidence="13">
    <location>
        <position position="365"/>
    </location>
    <ligand>
        <name>substrate</name>
    </ligand>
</feature>
<keyword evidence="9 14" id="KW-0560">Oxidoreductase</keyword>
<evidence type="ECO:0000256" key="10">
    <source>
        <dbReference type="ARBA" id="ARBA00023141"/>
    </source>
</evidence>
<name>A0A926HTK9_9FIRM</name>
<dbReference type="InterPro" id="IPR027417">
    <property type="entry name" value="P-loop_NTPase"/>
</dbReference>
<keyword evidence="4 13" id="KW-0808">Transferase</keyword>
<comment type="catalytic activity">
    <reaction evidence="11 13">
        <text>shikimate + ATP = 3-phosphoshikimate + ADP + H(+)</text>
        <dbReference type="Rhea" id="RHEA:13121"/>
        <dbReference type="ChEBI" id="CHEBI:15378"/>
        <dbReference type="ChEBI" id="CHEBI:30616"/>
        <dbReference type="ChEBI" id="CHEBI:36208"/>
        <dbReference type="ChEBI" id="CHEBI:145989"/>
        <dbReference type="ChEBI" id="CHEBI:456216"/>
        <dbReference type="EC" id="2.7.1.71"/>
    </reaction>
</comment>
<keyword evidence="5 13" id="KW-0547">Nucleotide-binding</keyword>
<dbReference type="PROSITE" id="PS01128">
    <property type="entry name" value="SHIKIMATE_KINASE"/>
    <property type="match status" value="1"/>
</dbReference>
<dbReference type="Pfam" id="PF01488">
    <property type="entry name" value="Shikimate_DH"/>
    <property type="match status" value="1"/>
</dbReference>
<dbReference type="Pfam" id="PF01202">
    <property type="entry name" value="SKI"/>
    <property type="match status" value="1"/>
</dbReference>
<evidence type="ECO:0000256" key="9">
    <source>
        <dbReference type="ARBA" id="ARBA00023002"/>
    </source>
</evidence>
<evidence type="ECO:0000256" key="4">
    <source>
        <dbReference type="ARBA" id="ARBA00022679"/>
    </source>
</evidence>
<reference evidence="17" key="1">
    <citation type="submission" date="2020-08" db="EMBL/GenBank/DDBJ databases">
        <title>Genome public.</title>
        <authorList>
            <person name="Liu C."/>
            <person name="Sun Q."/>
        </authorList>
    </citation>
    <scope>NUCLEOTIDE SEQUENCE</scope>
    <source>
        <strain evidence="17">BX7</strain>
    </source>
</reference>
<feature type="domain" description="Shikimate dehydrogenase substrate binding N-terminal" evidence="16">
    <location>
        <begin position="18"/>
        <end position="99"/>
    </location>
</feature>
<feature type="binding site" evidence="14">
    <location>
        <position position="97"/>
    </location>
    <ligand>
        <name>shikimate</name>
        <dbReference type="ChEBI" id="CHEBI:36208"/>
    </ligand>
</feature>
<feature type="binding site" evidence="13">
    <location>
        <position position="422"/>
    </location>
    <ligand>
        <name>substrate</name>
    </ligand>
</feature>
<feature type="binding site" evidence="14">
    <location>
        <position position="218"/>
    </location>
    <ligand>
        <name>NADP(+)</name>
        <dbReference type="ChEBI" id="CHEBI:58349"/>
    </ligand>
</feature>
<evidence type="ECO:0000313" key="17">
    <source>
        <dbReference type="EMBL" id="MBC8535413.1"/>
    </source>
</evidence>
<feature type="binding site" evidence="13">
    <location>
        <position position="320"/>
    </location>
    <ligand>
        <name>substrate</name>
    </ligand>
</feature>
<dbReference type="InterPro" id="IPR006151">
    <property type="entry name" value="Shikm_DH/Glu-tRNA_Rdtase"/>
</dbReference>
<dbReference type="InterPro" id="IPR023000">
    <property type="entry name" value="Shikimate_kinase_CS"/>
</dbReference>
<dbReference type="RefSeq" id="WP_249299134.1">
    <property type="nucleotide sequence ID" value="NZ_JACRSP010000001.1"/>
</dbReference>
<dbReference type="GO" id="GO:0050661">
    <property type="term" value="F:NADP binding"/>
    <property type="evidence" value="ECO:0007669"/>
    <property type="project" value="InterPro"/>
</dbReference>
<feature type="binding site" evidence="13">
    <location>
        <position position="302"/>
    </location>
    <ligand>
        <name>Mg(2+)</name>
        <dbReference type="ChEBI" id="CHEBI:18420"/>
    </ligand>
</feature>
<dbReference type="InterPro" id="IPR011342">
    <property type="entry name" value="Shikimate_DH"/>
</dbReference>
<evidence type="ECO:0000256" key="11">
    <source>
        <dbReference type="ARBA" id="ARBA00048567"/>
    </source>
</evidence>
<comment type="pathway">
    <text evidence="2 14">Metabolic intermediate biosynthesis; chorismate biosynthesis; chorismate from D-erythrose 4-phosphate and phosphoenolpyruvate: step 4/7.</text>
</comment>
<dbReference type="InterPro" id="IPR046346">
    <property type="entry name" value="Aminoacid_DH-like_N_sf"/>
</dbReference>
<dbReference type="Gene3D" id="3.40.50.10860">
    <property type="entry name" value="Leucine Dehydrogenase, chain A, domain 1"/>
    <property type="match status" value="1"/>
</dbReference>
<dbReference type="GO" id="GO:0009423">
    <property type="term" value="P:chorismate biosynthetic process"/>
    <property type="evidence" value="ECO:0007669"/>
    <property type="project" value="UniProtKB-UniRule"/>
</dbReference>
<dbReference type="GO" id="GO:0000287">
    <property type="term" value="F:magnesium ion binding"/>
    <property type="evidence" value="ECO:0007669"/>
    <property type="project" value="UniProtKB-UniRule"/>
</dbReference>
<dbReference type="Proteomes" id="UP000620366">
    <property type="component" value="Unassembled WGS sequence"/>
</dbReference>
<feature type="binding site" evidence="14">
    <location>
        <begin position="135"/>
        <end position="139"/>
    </location>
    <ligand>
        <name>NADP(+)</name>
        <dbReference type="ChEBI" id="CHEBI:58349"/>
    </ligand>
</feature>
<dbReference type="SUPFAM" id="SSF52540">
    <property type="entry name" value="P-loop containing nucleoside triphosphate hydrolases"/>
    <property type="match status" value="1"/>
</dbReference>
<dbReference type="InterPro" id="IPR031322">
    <property type="entry name" value="Shikimate/glucono_kinase"/>
</dbReference>
<dbReference type="InterPro" id="IPR013708">
    <property type="entry name" value="Shikimate_DH-bd_N"/>
</dbReference>
<feature type="binding site" evidence="13">
    <location>
        <position position="403"/>
    </location>
    <ligand>
        <name>ATP</name>
        <dbReference type="ChEBI" id="CHEBI:30616"/>
    </ligand>
</feature>
<dbReference type="GO" id="GO:0005829">
    <property type="term" value="C:cytosol"/>
    <property type="evidence" value="ECO:0007669"/>
    <property type="project" value="TreeGrafter"/>
</dbReference>
<evidence type="ECO:0000256" key="3">
    <source>
        <dbReference type="ARBA" id="ARBA00022605"/>
    </source>
</evidence>
<comment type="catalytic activity">
    <reaction evidence="12 14">
        <text>shikimate + NADP(+) = 3-dehydroshikimate + NADPH + H(+)</text>
        <dbReference type="Rhea" id="RHEA:17737"/>
        <dbReference type="ChEBI" id="CHEBI:15378"/>
        <dbReference type="ChEBI" id="CHEBI:16630"/>
        <dbReference type="ChEBI" id="CHEBI:36208"/>
        <dbReference type="ChEBI" id="CHEBI:57783"/>
        <dbReference type="ChEBI" id="CHEBI:58349"/>
        <dbReference type="EC" id="1.1.1.25"/>
    </reaction>
</comment>
<accession>A0A926HTK9</accession>
<comment type="subcellular location">
    <subcellularLocation>
        <location evidence="13">Cytoplasm</location>
    </subcellularLocation>
</comment>
<gene>
    <name evidence="14 17" type="primary">aroE</name>
    <name evidence="13" type="synonym">aroK</name>
    <name evidence="17" type="ORF">H8695_01715</name>
</gene>
<evidence type="ECO:0000256" key="2">
    <source>
        <dbReference type="ARBA" id="ARBA00004871"/>
    </source>
</evidence>
<comment type="caution">
    <text evidence="13">Lacks conserved residue(s) required for the propagation of feature annotation.</text>
</comment>
<dbReference type="GO" id="GO:0009073">
    <property type="term" value="P:aromatic amino acid family biosynthetic process"/>
    <property type="evidence" value="ECO:0007669"/>
    <property type="project" value="UniProtKB-KW"/>
</dbReference>
<evidence type="ECO:0000256" key="5">
    <source>
        <dbReference type="ARBA" id="ARBA00022741"/>
    </source>
</evidence>
<dbReference type="CDD" id="cd00464">
    <property type="entry name" value="SK"/>
    <property type="match status" value="1"/>
</dbReference>
<comment type="similarity">
    <text evidence="13">Belongs to the shikimate kinase family.</text>
</comment>
<dbReference type="PANTHER" id="PTHR21089">
    <property type="entry name" value="SHIKIMATE DEHYDROGENASE"/>
    <property type="match status" value="1"/>
</dbReference>
<dbReference type="EC" id="1.1.1.25" evidence="14"/>
<dbReference type="Gene3D" id="3.40.50.720">
    <property type="entry name" value="NAD(P)-binding Rossmann-like Domain"/>
    <property type="match status" value="1"/>
</dbReference>
<dbReference type="GO" id="GO:0008652">
    <property type="term" value="P:amino acid biosynthetic process"/>
    <property type="evidence" value="ECO:0007669"/>
    <property type="project" value="UniProtKB-KW"/>
</dbReference>
<keyword evidence="13" id="KW-0460">Magnesium</keyword>
<comment type="function">
    <text evidence="13">Catalyzes the specific phosphorylation of the 3-hydroxyl group of shikimic acid using ATP as a cosubstrate.</text>
</comment>
<feature type="binding site" evidence="14">
    <location>
        <position position="220"/>
    </location>
    <ligand>
        <name>shikimate</name>
        <dbReference type="ChEBI" id="CHEBI:36208"/>
    </ligand>
</feature>
<protein>
    <recommendedName>
        <fullName evidence="13 14">Multifunctional fusion protein</fullName>
    </recommendedName>
    <domain>
        <recommendedName>
            <fullName evidence="13">Shikimate kinase</fullName>
            <shortName evidence="13">SK</shortName>
            <ecNumber evidence="13">2.7.1.71</ecNumber>
        </recommendedName>
    </domain>
    <domain>
        <recommendedName>
            <fullName evidence="14">Shikimate dehydrogenase (NADP(+))</fullName>
            <shortName evidence="14">SDH</shortName>
            <ecNumber evidence="14">1.1.1.25</ecNumber>
        </recommendedName>
    </domain>
</protein>
<feature type="binding site" evidence="13">
    <location>
        <position position="343"/>
    </location>
    <ligand>
        <name>substrate</name>
    </ligand>
</feature>
<dbReference type="GO" id="GO:0004764">
    <property type="term" value="F:shikimate 3-dehydrogenase (NADP+) activity"/>
    <property type="evidence" value="ECO:0007669"/>
    <property type="project" value="UniProtKB-UniRule"/>
</dbReference>
<keyword evidence="6 13" id="KW-0418">Kinase</keyword>
<comment type="function">
    <text evidence="14">Involved in the biosynthesis of the chorismate, which leads to the biosynthesis of aromatic amino acids. Catalyzes the reversible NADPH linked reduction of 3-dehydroshikimate (DHSA) to yield shikimate (SA).</text>
</comment>
<evidence type="ECO:0000256" key="13">
    <source>
        <dbReference type="HAMAP-Rule" id="MF_00109"/>
    </source>
</evidence>
<dbReference type="InterPro" id="IPR036291">
    <property type="entry name" value="NAD(P)-bd_dom_sf"/>
</dbReference>
<dbReference type="HAMAP" id="MF_00222">
    <property type="entry name" value="Shikimate_DH_AroE"/>
    <property type="match status" value="1"/>
</dbReference>
<dbReference type="SUPFAM" id="SSF53223">
    <property type="entry name" value="Aminoacid dehydrogenase-like, N-terminal domain"/>
    <property type="match status" value="1"/>
</dbReference>
<comment type="pathway">
    <text evidence="1 13">Metabolic intermediate biosynthesis; chorismate biosynthesis; chorismate from D-erythrose 4-phosphate and phosphoenolpyruvate: step 5/7.</text>
</comment>